<dbReference type="PROSITE" id="PS51272">
    <property type="entry name" value="SLH"/>
    <property type="match status" value="3"/>
</dbReference>
<name>A0A2V5JY04_9BACL</name>
<evidence type="ECO:0000259" key="2">
    <source>
        <dbReference type="PROSITE" id="PS51272"/>
    </source>
</evidence>
<feature type="chain" id="PRO_5016113306" description="SLH domain-containing protein" evidence="1">
    <location>
        <begin position="17"/>
        <end position="1281"/>
    </location>
</feature>
<feature type="domain" description="SLH" evidence="2">
    <location>
        <begin position="1072"/>
        <end position="1135"/>
    </location>
</feature>
<dbReference type="InterPro" id="IPR001119">
    <property type="entry name" value="SLH_dom"/>
</dbReference>
<feature type="signal peptide" evidence="1">
    <location>
        <begin position="1"/>
        <end position="16"/>
    </location>
</feature>
<dbReference type="InterPro" id="IPR051465">
    <property type="entry name" value="Cell_Envelope_Struct_Comp"/>
</dbReference>
<gene>
    <name evidence="3" type="ORF">DLM86_26090</name>
</gene>
<evidence type="ECO:0000313" key="3">
    <source>
        <dbReference type="EMBL" id="PYI51162.1"/>
    </source>
</evidence>
<keyword evidence="4" id="KW-1185">Reference proteome</keyword>
<sequence>MLTLVVSLLPPLTVNAAPTAPGFFFPDDLTLRAKANPTDPVDLSRSSGDIYIAKSKLFTITGNYNHVSADTMTVTVELMEYVGGTWKPAADKVFSAGITPLANQKFEARNLDLFSGYNRITLKGRQGAADKKDVFYVLYQDAPVLKSLRVGSGADPVVNLNEGASIVVKNKDVYMEGTVENATRLSVNGSSVTPLEDGTFFAPALSLNPGKNEITIDIENPSNKVTVKRTIYYYDPLDPFVAANLLHSSKSYPILNKKPTSTGTDSTAQLEIEMLVPYKSAAFGTGATVQTSVYGGGTVTGFTVAAADDQVIMDNLGVTPTYRKVKFKTDAAALAVDGSSAILKEQRMTVSITYDDFAIIEDFNFIVLPDELYIENMYLLPNYSGSGLVGNKVALDKSEVSTDSFYVVATTNKAVTTESLTAVLLPLGTTALTVTPVTPVDDPATSGVDESITGLVAGKEYLYRVSGLPSGSQKVSFKYSGTNSSYAADINFVSTQYVFLNNVYDGQFITITGTGSLTIDGQFVGFKNPLGVNAEFFVNGTRYTDGDPLAGPADSKFDLDGENKFKNVLSIGTSGDLYFGENRLVYRATYLDPSTNVSRIIEKSIRLYVNDTNVPTLSRFQPIVVPNGIREPLAGLLGSTGTVYDTKLGKIFIPSNDIQFTNNRYVTSRKTYDVGFIGSGATNIVVRQGGEIIFEATWGTSSFNISGPKSASVEQDNVGGAFVFRLNNQEFPSTGTHVYTIELRNANGVKITQSMELVREVSAYRIVAPKPNVGDRIIVNKNFVSIDIEAEGATEVLVDGKPAEKRADRTDRYYYEYVGLKPDKETSIKVSVKQGGKTLNDTVKVYYTAAVEPGAQYMEQMGAKHSVFNKSLSLTFPKGTLLEQNNPQTGYPQYYDKQKLLFGIADPTDGVVERVDDYGNIVNRTGSGDERRPNANPVFTMDRLRIPFISELGRQNFTRVSSIFWISGGLGEQGAKNTSSYKPALNGVNPYPYNVEMPFTAFPADRKLTPTQRGELTLKFDENVVTNALTTVTVYHFNDKGQWKNIGGTVNAKDNTITVPFYDFGYYMVAKLRYGFSDITRHGWARNVLEALFAKGIMPNLRTDEFGADDYISRGEFTTMLVKSLNIPLNYDNTQSFIDVVPVAQGMGAGGFIWDYAHIETAARAGIITGLENRIFGAGQRLNREQAAVMIARALELKTSLNDAKLEAKLKKLFTDEITFYARPSVEAVYNAGIMQGIPNELGNDKSIRFDGESPLTRAQAAQITVRLLQKVSDIFPKNFN</sequence>
<dbReference type="Pfam" id="PF00395">
    <property type="entry name" value="SLH"/>
    <property type="match status" value="3"/>
</dbReference>
<comment type="caution">
    <text evidence="3">The sequence shown here is derived from an EMBL/GenBank/DDBJ whole genome shotgun (WGS) entry which is preliminary data.</text>
</comment>
<proteinExistence type="predicted"/>
<reference evidence="3 4" key="1">
    <citation type="submission" date="2018-05" db="EMBL/GenBank/DDBJ databases">
        <title>Paenibacillus flagellatus sp. nov., isolated from selenium mineral soil.</title>
        <authorList>
            <person name="Dai X."/>
        </authorList>
    </citation>
    <scope>NUCLEOTIDE SEQUENCE [LARGE SCALE GENOMIC DNA]</scope>
    <source>
        <strain evidence="3 4">DXL2</strain>
    </source>
</reference>
<protein>
    <recommendedName>
        <fullName evidence="2">SLH domain-containing protein</fullName>
    </recommendedName>
</protein>
<dbReference type="EMBL" id="QJVJ01000014">
    <property type="protein sequence ID" value="PYI51162.1"/>
    <property type="molecule type" value="Genomic_DNA"/>
</dbReference>
<evidence type="ECO:0000313" key="4">
    <source>
        <dbReference type="Proteomes" id="UP000247476"/>
    </source>
</evidence>
<dbReference type="Gene3D" id="2.60.40.10">
    <property type="entry name" value="Immunoglobulins"/>
    <property type="match status" value="1"/>
</dbReference>
<feature type="domain" description="SLH" evidence="2">
    <location>
        <begin position="1209"/>
        <end position="1279"/>
    </location>
</feature>
<organism evidence="3 4">
    <name type="scientific">Paenibacillus flagellatus</name>
    <dbReference type="NCBI Taxonomy" id="2211139"/>
    <lineage>
        <taxon>Bacteria</taxon>
        <taxon>Bacillati</taxon>
        <taxon>Bacillota</taxon>
        <taxon>Bacilli</taxon>
        <taxon>Bacillales</taxon>
        <taxon>Paenibacillaceae</taxon>
        <taxon>Paenibacillus</taxon>
    </lineage>
</organism>
<dbReference type="InterPro" id="IPR013783">
    <property type="entry name" value="Ig-like_fold"/>
</dbReference>
<accession>A0A2V5JY04</accession>
<dbReference type="PANTHER" id="PTHR43308">
    <property type="entry name" value="OUTER MEMBRANE PROTEIN ALPHA-RELATED"/>
    <property type="match status" value="1"/>
</dbReference>
<feature type="domain" description="SLH" evidence="2">
    <location>
        <begin position="1142"/>
        <end position="1205"/>
    </location>
</feature>
<keyword evidence="1" id="KW-0732">Signal</keyword>
<evidence type="ECO:0000256" key="1">
    <source>
        <dbReference type="SAM" id="SignalP"/>
    </source>
</evidence>
<dbReference type="Proteomes" id="UP000247476">
    <property type="component" value="Unassembled WGS sequence"/>
</dbReference>